<dbReference type="Pfam" id="PF21993">
    <property type="entry name" value="TetR_C_13_2"/>
    <property type="match status" value="1"/>
</dbReference>
<dbReference type="PANTHER" id="PTHR47506:SF3">
    <property type="entry name" value="HTH-TYPE TRANSCRIPTIONAL REGULATOR LMRA"/>
    <property type="match status" value="1"/>
</dbReference>
<dbReference type="Pfam" id="PF00440">
    <property type="entry name" value="TetR_N"/>
    <property type="match status" value="1"/>
</dbReference>
<protein>
    <submittedName>
        <fullName evidence="6">TetR/AcrR family transcriptional regulator</fullName>
    </submittedName>
</protein>
<proteinExistence type="predicted"/>
<evidence type="ECO:0000313" key="6">
    <source>
        <dbReference type="EMBL" id="MDA3629989.1"/>
    </source>
</evidence>
<reference evidence="6 7" key="1">
    <citation type="submission" date="2022-11" db="EMBL/GenBank/DDBJ databases">
        <title>Draft genome sequence of Saccharopolyspora sp. WRP15-2 isolated from rhizosphere soils of wild rice in Thailand.</title>
        <authorList>
            <person name="Duangmal K."/>
            <person name="Kammanee S."/>
            <person name="Muangham S."/>
        </authorList>
    </citation>
    <scope>NUCLEOTIDE SEQUENCE [LARGE SCALE GENOMIC DNA]</scope>
    <source>
        <strain evidence="6 7">WRP15-2</strain>
    </source>
</reference>
<feature type="DNA-binding region" description="H-T-H motif" evidence="4">
    <location>
        <begin position="28"/>
        <end position="47"/>
    </location>
</feature>
<evidence type="ECO:0000256" key="3">
    <source>
        <dbReference type="ARBA" id="ARBA00023163"/>
    </source>
</evidence>
<sequence length="195" mass="20665">MKKGAQTRQQMLETAMELFNQQGYHGTGVNQVLAESSAPRGSLYFHFPGGKQQLAAEAVAASGQHVGELLALVLADVAEPREAVSAILGHFEQVLVESDYRSGCPVATVALEACAESADVRNACDGAYEGWQQQLAEGFGSWGIPADQAGNLAVVALSMIEGALLLSKVQRDVTPLRTVGEQLIVLLESARAEEN</sequence>
<keyword evidence="2 4" id="KW-0238">DNA-binding</keyword>
<organism evidence="6 7">
    <name type="scientific">Saccharopolyspora oryzae</name>
    <dbReference type="NCBI Taxonomy" id="2997343"/>
    <lineage>
        <taxon>Bacteria</taxon>
        <taxon>Bacillati</taxon>
        <taxon>Actinomycetota</taxon>
        <taxon>Actinomycetes</taxon>
        <taxon>Pseudonocardiales</taxon>
        <taxon>Pseudonocardiaceae</taxon>
        <taxon>Saccharopolyspora</taxon>
    </lineage>
</organism>
<dbReference type="EMBL" id="JAQGLA010000082">
    <property type="protein sequence ID" value="MDA3629989.1"/>
    <property type="molecule type" value="Genomic_DNA"/>
</dbReference>
<keyword evidence="3" id="KW-0804">Transcription</keyword>
<evidence type="ECO:0000256" key="4">
    <source>
        <dbReference type="PROSITE-ProRule" id="PRU00335"/>
    </source>
</evidence>
<evidence type="ECO:0000313" key="7">
    <source>
        <dbReference type="Proteomes" id="UP001210380"/>
    </source>
</evidence>
<dbReference type="Proteomes" id="UP001210380">
    <property type="component" value="Unassembled WGS sequence"/>
</dbReference>
<dbReference type="PROSITE" id="PS50977">
    <property type="entry name" value="HTH_TETR_2"/>
    <property type="match status" value="1"/>
</dbReference>
<dbReference type="PANTHER" id="PTHR47506">
    <property type="entry name" value="TRANSCRIPTIONAL REGULATORY PROTEIN"/>
    <property type="match status" value="1"/>
</dbReference>
<dbReference type="PRINTS" id="PR00455">
    <property type="entry name" value="HTHTETR"/>
</dbReference>
<dbReference type="Gene3D" id="1.10.357.10">
    <property type="entry name" value="Tetracycline Repressor, domain 2"/>
    <property type="match status" value="1"/>
</dbReference>
<gene>
    <name evidence="6" type="ORF">OU415_31485</name>
</gene>
<keyword evidence="7" id="KW-1185">Reference proteome</keyword>
<evidence type="ECO:0000256" key="2">
    <source>
        <dbReference type="ARBA" id="ARBA00023125"/>
    </source>
</evidence>
<dbReference type="SUPFAM" id="SSF48498">
    <property type="entry name" value="Tetracyclin repressor-like, C-terminal domain"/>
    <property type="match status" value="1"/>
</dbReference>
<dbReference type="InterPro" id="IPR036271">
    <property type="entry name" value="Tet_transcr_reg_TetR-rel_C_sf"/>
</dbReference>
<accession>A0ABT4V7R1</accession>
<dbReference type="InterPro" id="IPR009057">
    <property type="entry name" value="Homeodomain-like_sf"/>
</dbReference>
<dbReference type="RefSeq" id="WP_270953113.1">
    <property type="nucleotide sequence ID" value="NZ_JAQGLA010000082.1"/>
</dbReference>
<dbReference type="InterPro" id="IPR001647">
    <property type="entry name" value="HTH_TetR"/>
</dbReference>
<comment type="caution">
    <text evidence="6">The sequence shown here is derived from an EMBL/GenBank/DDBJ whole genome shotgun (WGS) entry which is preliminary data.</text>
</comment>
<evidence type="ECO:0000259" key="5">
    <source>
        <dbReference type="PROSITE" id="PS50977"/>
    </source>
</evidence>
<feature type="domain" description="HTH tetR-type" evidence="5">
    <location>
        <begin position="5"/>
        <end position="65"/>
    </location>
</feature>
<dbReference type="InterPro" id="IPR054156">
    <property type="entry name" value="YxaF_TetR_C"/>
</dbReference>
<dbReference type="SUPFAM" id="SSF46689">
    <property type="entry name" value="Homeodomain-like"/>
    <property type="match status" value="1"/>
</dbReference>
<evidence type="ECO:0000256" key="1">
    <source>
        <dbReference type="ARBA" id="ARBA00023015"/>
    </source>
</evidence>
<name>A0ABT4V7R1_9PSEU</name>
<keyword evidence="1" id="KW-0805">Transcription regulation</keyword>